<gene>
    <name evidence="1" type="ORF">BDR25DRAFT_359460</name>
</gene>
<protein>
    <submittedName>
        <fullName evidence="1">Uncharacterized protein</fullName>
    </submittedName>
</protein>
<sequence>MRTEKLEQADGQINSPSFRTIGSSFPSPAAYSTNIPAAILPIVRPDDPERSCMASPTLFRGHMTCASYISTNPNKRSLAAICLSYNTLLSLQDFALSAICATYYPIFTSISLGWLGLGRLRPYRTRMNKEQWTCRDSNPTGEGWTDAGRDTAHGAGTQQSRQLLADI</sequence>
<comment type="caution">
    <text evidence="1">The sequence shown here is derived from an EMBL/GenBank/DDBJ whole genome shotgun (WGS) entry which is preliminary data.</text>
</comment>
<dbReference type="Proteomes" id="UP000799755">
    <property type="component" value="Unassembled WGS sequence"/>
</dbReference>
<keyword evidence="2" id="KW-1185">Reference proteome</keyword>
<dbReference type="EMBL" id="MU003524">
    <property type="protein sequence ID" value="KAF2466563.1"/>
    <property type="molecule type" value="Genomic_DNA"/>
</dbReference>
<proteinExistence type="predicted"/>
<reference evidence="1" key="1">
    <citation type="journal article" date="2020" name="Stud. Mycol.">
        <title>101 Dothideomycetes genomes: a test case for predicting lifestyles and emergence of pathogens.</title>
        <authorList>
            <person name="Haridas S."/>
            <person name="Albert R."/>
            <person name="Binder M."/>
            <person name="Bloem J."/>
            <person name="Labutti K."/>
            <person name="Salamov A."/>
            <person name="Andreopoulos B."/>
            <person name="Baker S."/>
            <person name="Barry K."/>
            <person name="Bills G."/>
            <person name="Bluhm B."/>
            <person name="Cannon C."/>
            <person name="Castanera R."/>
            <person name="Culley D."/>
            <person name="Daum C."/>
            <person name="Ezra D."/>
            <person name="Gonzalez J."/>
            <person name="Henrissat B."/>
            <person name="Kuo A."/>
            <person name="Liang C."/>
            <person name="Lipzen A."/>
            <person name="Lutzoni F."/>
            <person name="Magnuson J."/>
            <person name="Mondo S."/>
            <person name="Nolan M."/>
            <person name="Ohm R."/>
            <person name="Pangilinan J."/>
            <person name="Park H.-J."/>
            <person name="Ramirez L."/>
            <person name="Alfaro M."/>
            <person name="Sun H."/>
            <person name="Tritt A."/>
            <person name="Yoshinaga Y."/>
            <person name="Zwiers L.-H."/>
            <person name="Turgeon B."/>
            <person name="Goodwin S."/>
            <person name="Spatafora J."/>
            <person name="Crous P."/>
            <person name="Grigoriev I."/>
        </authorList>
    </citation>
    <scope>NUCLEOTIDE SEQUENCE</scope>
    <source>
        <strain evidence="1">ATCC 200398</strain>
    </source>
</reference>
<evidence type="ECO:0000313" key="2">
    <source>
        <dbReference type="Proteomes" id="UP000799755"/>
    </source>
</evidence>
<accession>A0ACB6QHW6</accession>
<organism evidence="1 2">
    <name type="scientific">Lindgomyces ingoldianus</name>
    <dbReference type="NCBI Taxonomy" id="673940"/>
    <lineage>
        <taxon>Eukaryota</taxon>
        <taxon>Fungi</taxon>
        <taxon>Dikarya</taxon>
        <taxon>Ascomycota</taxon>
        <taxon>Pezizomycotina</taxon>
        <taxon>Dothideomycetes</taxon>
        <taxon>Pleosporomycetidae</taxon>
        <taxon>Pleosporales</taxon>
        <taxon>Lindgomycetaceae</taxon>
        <taxon>Lindgomyces</taxon>
    </lineage>
</organism>
<evidence type="ECO:0000313" key="1">
    <source>
        <dbReference type="EMBL" id="KAF2466563.1"/>
    </source>
</evidence>
<name>A0ACB6QHW6_9PLEO</name>